<keyword evidence="3" id="KW-1185">Reference proteome</keyword>
<sequence>MAMQGQPGGDEGALAAAVAAAARLPDDADAQFELGNALLSRGRAREALGPYQRALELRPGWAPALTNYGLVLRDLGQIEAAFEIQSFVCTHFPDFVTGFTNLGFVQQRLGRYQEAVETFRHAVGLAATGGSWANLAQALHLARREDEAAEAFAQALALAPDHPTIHYNYSQLLLQQGDYARGWVEYGWRRRGGVRTLPPRPLPQPLWDGSPLAGRTLLLYAEQGLGDTLQFLRFVERVPKEGGRVVVEAQAPLLPLLRDIAAIDAVIPAGAPLPPLDCHLPLLSLPEILGPLRADPVTPGPYLAADPARRAVWRARLTRPGQMRIGLAWAGNPGQAGDSQRSVEAALLIDALNDPRLALFSLQKDLRPGDAETLFVRSDRIVALGPDLHDFADTAAAVAELDLVICVDSSLAHLAGGLGRPAWVLVRYAPDWRWWYRHEDSPWYPSLRLFHQRAPLDWPEVLGRVATALGERLGPPAQPPAA</sequence>
<feature type="repeat" description="TPR" evidence="1">
    <location>
        <begin position="28"/>
        <end position="61"/>
    </location>
</feature>
<dbReference type="RefSeq" id="WP_377315920.1">
    <property type="nucleotide sequence ID" value="NZ_JBHUIY010000015.1"/>
</dbReference>
<dbReference type="SUPFAM" id="SSF48452">
    <property type="entry name" value="TPR-like"/>
    <property type="match status" value="1"/>
</dbReference>
<dbReference type="Pfam" id="PF13432">
    <property type="entry name" value="TPR_16"/>
    <property type="match status" value="1"/>
</dbReference>
<dbReference type="PROSITE" id="PS50005">
    <property type="entry name" value="TPR"/>
    <property type="match status" value="2"/>
</dbReference>
<dbReference type="InterPro" id="IPR052943">
    <property type="entry name" value="TMTC_O-mannosyl-trnsfr"/>
</dbReference>
<dbReference type="Pfam" id="PF14559">
    <property type="entry name" value="TPR_19"/>
    <property type="match status" value="1"/>
</dbReference>
<dbReference type="EMBL" id="JBHUIY010000015">
    <property type="protein sequence ID" value="MFD2234022.1"/>
    <property type="molecule type" value="Genomic_DNA"/>
</dbReference>
<accession>A0ABW5CAZ9</accession>
<dbReference type="PROSITE" id="PS50293">
    <property type="entry name" value="TPR_REGION"/>
    <property type="match status" value="1"/>
</dbReference>
<dbReference type="Gene3D" id="3.40.50.2000">
    <property type="entry name" value="Glycogen Phosphorylase B"/>
    <property type="match status" value="1"/>
</dbReference>
<evidence type="ECO:0000313" key="2">
    <source>
        <dbReference type="EMBL" id="MFD2234022.1"/>
    </source>
</evidence>
<dbReference type="Pfam" id="PF13181">
    <property type="entry name" value="TPR_8"/>
    <property type="match status" value="1"/>
</dbReference>
<evidence type="ECO:0000313" key="3">
    <source>
        <dbReference type="Proteomes" id="UP001597296"/>
    </source>
</evidence>
<proteinExistence type="predicted"/>
<gene>
    <name evidence="2" type="ORF">ACFSNB_09405</name>
</gene>
<evidence type="ECO:0000256" key="1">
    <source>
        <dbReference type="PROSITE-ProRule" id="PRU00339"/>
    </source>
</evidence>
<reference evidence="3" key="1">
    <citation type="journal article" date="2019" name="Int. J. Syst. Evol. Microbiol.">
        <title>The Global Catalogue of Microorganisms (GCM) 10K type strain sequencing project: providing services to taxonomists for standard genome sequencing and annotation.</title>
        <authorList>
            <consortium name="The Broad Institute Genomics Platform"/>
            <consortium name="The Broad Institute Genome Sequencing Center for Infectious Disease"/>
            <person name="Wu L."/>
            <person name="Ma J."/>
        </authorList>
    </citation>
    <scope>NUCLEOTIDE SEQUENCE [LARGE SCALE GENOMIC DNA]</scope>
    <source>
        <strain evidence="3">KCTC 15012</strain>
    </source>
</reference>
<name>A0ABW5CAZ9_9PROT</name>
<dbReference type="PANTHER" id="PTHR44809">
    <property type="match status" value="1"/>
</dbReference>
<keyword evidence="1" id="KW-0802">TPR repeat</keyword>
<dbReference type="SUPFAM" id="SSF53756">
    <property type="entry name" value="UDP-Glycosyltransferase/glycogen phosphorylase"/>
    <property type="match status" value="1"/>
</dbReference>
<dbReference type="InterPro" id="IPR019734">
    <property type="entry name" value="TPR_rpt"/>
</dbReference>
<dbReference type="SMART" id="SM00028">
    <property type="entry name" value="TPR"/>
    <property type="match status" value="4"/>
</dbReference>
<dbReference type="Proteomes" id="UP001597296">
    <property type="component" value="Unassembled WGS sequence"/>
</dbReference>
<feature type="repeat" description="TPR" evidence="1">
    <location>
        <begin position="129"/>
        <end position="162"/>
    </location>
</feature>
<dbReference type="InterPro" id="IPR011990">
    <property type="entry name" value="TPR-like_helical_dom_sf"/>
</dbReference>
<dbReference type="Gene3D" id="1.25.40.10">
    <property type="entry name" value="Tetratricopeptide repeat domain"/>
    <property type="match status" value="1"/>
</dbReference>
<dbReference type="PANTHER" id="PTHR44809:SF1">
    <property type="entry name" value="PROTEIN O-MANNOSYL-TRANSFERASE TMTC1"/>
    <property type="match status" value="1"/>
</dbReference>
<organism evidence="2 3">
    <name type="scientific">Phaeospirillum tilakii</name>
    <dbReference type="NCBI Taxonomy" id="741673"/>
    <lineage>
        <taxon>Bacteria</taxon>
        <taxon>Pseudomonadati</taxon>
        <taxon>Pseudomonadota</taxon>
        <taxon>Alphaproteobacteria</taxon>
        <taxon>Rhodospirillales</taxon>
        <taxon>Rhodospirillaceae</taxon>
        <taxon>Phaeospirillum</taxon>
    </lineage>
</organism>
<comment type="caution">
    <text evidence="2">The sequence shown here is derived from an EMBL/GenBank/DDBJ whole genome shotgun (WGS) entry which is preliminary data.</text>
</comment>
<protein>
    <submittedName>
        <fullName evidence="2">Tetratricopeptide repeat protein</fullName>
    </submittedName>
</protein>